<evidence type="ECO:0000313" key="2">
    <source>
        <dbReference type="Proteomes" id="UP001456344"/>
    </source>
</evidence>
<gene>
    <name evidence="1" type="ORF">LCL61_23215</name>
</gene>
<keyword evidence="2" id="KW-1185">Reference proteome</keyword>
<sequence length="413" mass="43490">MSHLPHAYRRLWWATGIDSLGNGVFTAALPLLTVTVSHDARDMALVSATTYLPWLLLSLVAGSVADRVDRIALMWRTQTLQALIVGVLTVLVAAGVVTVPVLVVLAFALGSCDVFYDNAAQTVLPDLVSKGRLHQANGSQQVALVVGRQFGGPPLGSLFFALAWTLPFAVDAVSFVLAALLLAGLPRRRHVPSERVKVLDGLRWLRKHRLLRTLALLLGVNTFCGQFGNATLVLFVTDVLHLGAGVFGLLLAGAAVGGIAGGLVIARLVARLGDLRALLVSLAVNAVVFAGMGFSPNVAVLGGLLAVSGFVTTIWNVVTVGVRQREVPASLLGRVNSVYRLLGWGLMPLGALTGGLLAHRFGLRVPYPVAGVLRGFALLAALPVLIPAMRNATPRGVRSASAVRTPRGPSRRA</sequence>
<proteinExistence type="predicted"/>
<name>A0ACD5BGW2_9PSEU</name>
<evidence type="ECO:0000313" key="1">
    <source>
        <dbReference type="EMBL" id="WYW18457.1"/>
    </source>
</evidence>
<dbReference type="Proteomes" id="UP001456344">
    <property type="component" value="Chromosome"/>
</dbReference>
<accession>A0ACD5BGW2</accession>
<dbReference type="EMBL" id="CP150484">
    <property type="protein sequence ID" value="WYW18457.1"/>
    <property type="molecule type" value="Genomic_DNA"/>
</dbReference>
<organism evidence="1 2">
    <name type="scientific">Amycolatopsis coloradensis</name>
    <dbReference type="NCBI Taxonomy" id="76021"/>
    <lineage>
        <taxon>Bacteria</taxon>
        <taxon>Bacillati</taxon>
        <taxon>Actinomycetota</taxon>
        <taxon>Actinomycetes</taxon>
        <taxon>Pseudonocardiales</taxon>
        <taxon>Pseudonocardiaceae</taxon>
        <taxon>Amycolatopsis</taxon>
    </lineage>
</organism>
<reference evidence="1" key="1">
    <citation type="submission" date="2023-10" db="EMBL/GenBank/DDBJ databases">
        <title>Whole genome sequencing of actinobacterial strain Amycolatopsis sp. (BCA-696) identifies the underlying plant growth-promoting genes.</title>
        <authorList>
            <person name="Gandham P."/>
            <person name="Vadla N."/>
            <person name="Saji A."/>
            <person name="Srinivas V."/>
            <person name="Ruperao P."/>
            <person name="Selvanayagam S."/>
            <person name="Saxena R.K."/>
            <person name="Rathore A."/>
            <person name="Gopalakrishnan S."/>
            <person name="Thakur V."/>
        </authorList>
    </citation>
    <scope>NUCLEOTIDE SEQUENCE</scope>
    <source>
        <strain evidence="1">BCA-696</strain>
    </source>
</reference>
<protein>
    <submittedName>
        <fullName evidence="1">MFS transporter</fullName>
    </submittedName>
</protein>